<reference evidence="2 3" key="1">
    <citation type="submission" date="2016-10" db="EMBL/GenBank/DDBJ databases">
        <authorList>
            <person name="de Groot N.N."/>
        </authorList>
    </citation>
    <scope>NUCLEOTIDE SEQUENCE [LARGE SCALE GENOMIC DNA]</scope>
    <source>
        <strain evidence="2 3">DSM 17794</strain>
    </source>
</reference>
<dbReference type="Proteomes" id="UP000199153">
    <property type="component" value="Unassembled WGS sequence"/>
</dbReference>
<dbReference type="PROSITE" id="PS51257">
    <property type="entry name" value="PROKAR_LIPOPROTEIN"/>
    <property type="match status" value="1"/>
</dbReference>
<feature type="transmembrane region" description="Helical" evidence="1">
    <location>
        <begin position="72"/>
        <end position="92"/>
    </location>
</feature>
<gene>
    <name evidence="2" type="ORF">SAMN05660413_01976</name>
</gene>
<proteinExistence type="predicted"/>
<evidence type="ECO:0000313" key="3">
    <source>
        <dbReference type="Proteomes" id="UP000199153"/>
    </source>
</evidence>
<keyword evidence="3" id="KW-1185">Reference proteome</keyword>
<name>A0A1I5AP39_9FLAO</name>
<evidence type="ECO:0000256" key="1">
    <source>
        <dbReference type="SAM" id="Phobius"/>
    </source>
</evidence>
<accession>A0A1I5AP39</accession>
<keyword evidence="1" id="KW-1133">Transmembrane helix</keyword>
<evidence type="ECO:0000313" key="2">
    <source>
        <dbReference type="EMBL" id="SFN64231.1"/>
    </source>
</evidence>
<keyword evidence="1" id="KW-0812">Transmembrane</keyword>
<dbReference type="STRING" id="287099.SAMN05660413_01976"/>
<dbReference type="RefSeq" id="WP_093408983.1">
    <property type="nucleotide sequence ID" value="NZ_FOVL01000011.1"/>
</dbReference>
<keyword evidence="1" id="KW-0472">Membrane</keyword>
<feature type="transmembrane region" description="Helical" evidence="1">
    <location>
        <begin position="50"/>
        <end position="66"/>
    </location>
</feature>
<dbReference type="OrthoDB" id="1467832at2"/>
<dbReference type="EMBL" id="FOVL01000011">
    <property type="protein sequence ID" value="SFN64231.1"/>
    <property type="molecule type" value="Genomic_DNA"/>
</dbReference>
<protein>
    <submittedName>
        <fullName evidence="2">Uncharacterized protein</fullName>
    </submittedName>
</protein>
<organism evidence="2 3">
    <name type="scientific">Salegentibacter flavus</name>
    <dbReference type="NCBI Taxonomy" id="287099"/>
    <lineage>
        <taxon>Bacteria</taxon>
        <taxon>Pseudomonadati</taxon>
        <taxon>Bacteroidota</taxon>
        <taxon>Flavobacteriia</taxon>
        <taxon>Flavobacteriales</taxon>
        <taxon>Flavobacteriaceae</taxon>
        <taxon>Salegentibacter</taxon>
    </lineage>
</organism>
<feature type="transmembrane region" description="Helical" evidence="1">
    <location>
        <begin position="20"/>
        <end position="38"/>
    </location>
</feature>
<sequence>MKLYKNLLADFEEMPMGYSTIGIIASSCLGSVAAMLILMQGHGFLDMLQLFAVVSVCMGFNAVILAQFKPKIIFNTLLISLAVSITFILINII</sequence>
<dbReference type="AlphaFoldDB" id="A0A1I5AP39"/>